<feature type="region of interest" description="Disordered" evidence="1">
    <location>
        <begin position="20"/>
        <end position="46"/>
    </location>
</feature>
<name>A0ABY1Q7E9_9SPHN</name>
<evidence type="ECO:0000313" key="3">
    <source>
        <dbReference type="Proteomes" id="UP001157910"/>
    </source>
</evidence>
<keyword evidence="3" id="KW-1185">Reference proteome</keyword>
<comment type="caution">
    <text evidence="2">The sequence shown here is derived from an EMBL/GenBank/DDBJ whole genome shotgun (WGS) entry which is preliminary data.</text>
</comment>
<gene>
    <name evidence="2" type="ORF">SAMN06296065_103246</name>
</gene>
<protein>
    <submittedName>
        <fullName evidence="2">Uncharacterized protein</fullName>
    </submittedName>
</protein>
<accession>A0ABY1Q7E9</accession>
<reference evidence="2 3" key="1">
    <citation type="submission" date="2017-05" db="EMBL/GenBank/DDBJ databases">
        <authorList>
            <person name="Varghese N."/>
            <person name="Submissions S."/>
        </authorList>
    </citation>
    <scope>NUCLEOTIDE SEQUENCE [LARGE SCALE GENOMIC DNA]</scope>
    <source>
        <strain evidence="2 3">SM16</strain>
    </source>
</reference>
<dbReference type="RefSeq" id="WP_283405668.1">
    <property type="nucleotide sequence ID" value="NZ_FXUI01000003.1"/>
</dbReference>
<evidence type="ECO:0000313" key="2">
    <source>
        <dbReference type="EMBL" id="SMP61360.1"/>
    </source>
</evidence>
<organism evidence="2 3">
    <name type="scientific">Novosphingobium panipatense</name>
    <dbReference type="NCBI Taxonomy" id="428991"/>
    <lineage>
        <taxon>Bacteria</taxon>
        <taxon>Pseudomonadati</taxon>
        <taxon>Pseudomonadota</taxon>
        <taxon>Alphaproteobacteria</taxon>
        <taxon>Sphingomonadales</taxon>
        <taxon>Sphingomonadaceae</taxon>
        <taxon>Novosphingobium</taxon>
    </lineage>
</organism>
<evidence type="ECO:0000256" key="1">
    <source>
        <dbReference type="SAM" id="MobiDB-lite"/>
    </source>
</evidence>
<dbReference type="Proteomes" id="UP001157910">
    <property type="component" value="Unassembled WGS sequence"/>
</dbReference>
<proteinExistence type="predicted"/>
<dbReference type="EMBL" id="FXUI01000003">
    <property type="protein sequence ID" value="SMP61360.1"/>
    <property type="molecule type" value="Genomic_DNA"/>
</dbReference>
<sequence>MIGLLLVALLSAQSHDLPPAGQAHVSQASVKAEGAPAKPSERARVDPASAAQMQAFGRCVAQRQPARAAALLQMDFNTPQFNGALKKLALSEAGCLGLSSKARFAGVLFAGALAEQLLAGTEDLAAALAYDPAGVPVRTFSLSDYIAACVARTAPDGVAGLLETPPASGAEETAMSQLLPVVQQCVPKDQQAQFNRAGLRAILATASYRMVEAARNTGGRG</sequence>